<feature type="transmembrane region" description="Helical" evidence="6">
    <location>
        <begin position="74"/>
        <end position="93"/>
    </location>
</feature>
<dbReference type="EMBL" id="PRDK01000008">
    <property type="protein sequence ID" value="MBE8714798.1"/>
    <property type="molecule type" value="Genomic_DNA"/>
</dbReference>
<dbReference type="PANTHER" id="PTHR38459:SF1">
    <property type="entry name" value="PROPHAGE BACTOPRENOL-LINKED GLUCOSE TRANSLOCASE HOMOLOG"/>
    <property type="match status" value="1"/>
</dbReference>
<keyword evidence="3 6" id="KW-0812">Transmembrane</keyword>
<reference evidence="8" key="1">
    <citation type="submission" date="2018-02" db="EMBL/GenBank/DDBJ databases">
        <authorList>
            <person name="Vasarhelyi B.M."/>
            <person name="Deshmukh S."/>
            <person name="Balint B."/>
            <person name="Kukolya J."/>
        </authorList>
    </citation>
    <scope>NUCLEOTIDE SEQUENCE</scope>
    <source>
        <strain evidence="8">KB22</strain>
    </source>
</reference>
<dbReference type="AlphaFoldDB" id="A0A928UZ86"/>
<comment type="similarity">
    <text evidence="2">Belongs to the GtrA family.</text>
</comment>
<feature type="transmembrane region" description="Helical" evidence="6">
    <location>
        <begin position="99"/>
        <end position="119"/>
    </location>
</feature>
<dbReference type="PANTHER" id="PTHR38459">
    <property type="entry name" value="PROPHAGE BACTOPRENOL-LINKED GLUCOSE TRANSLOCASE HOMOLOG"/>
    <property type="match status" value="1"/>
</dbReference>
<dbReference type="GO" id="GO:0005886">
    <property type="term" value="C:plasma membrane"/>
    <property type="evidence" value="ECO:0007669"/>
    <property type="project" value="TreeGrafter"/>
</dbReference>
<feature type="transmembrane region" description="Helical" evidence="6">
    <location>
        <begin position="12"/>
        <end position="30"/>
    </location>
</feature>
<gene>
    <name evidence="8" type="ORF">C4F49_14020</name>
</gene>
<evidence type="ECO:0000256" key="2">
    <source>
        <dbReference type="ARBA" id="ARBA00009399"/>
    </source>
</evidence>
<comment type="caution">
    <text evidence="8">The sequence shown here is derived from an EMBL/GenBank/DDBJ whole genome shotgun (WGS) entry which is preliminary data.</text>
</comment>
<evidence type="ECO:0000256" key="1">
    <source>
        <dbReference type="ARBA" id="ARBA00004141"/>
    </source>
</evidence>
<dbReference type="Pfam" id="PF04138">
    <property type="entry name" value="GtrA_DPMS_TM"/>
    <property type="match status" value="1"/>
</dbReference>
<dbReference type="GO" id="GO:0016740">
    <property type="term" value="F:transferase activity"/>
    <property type="evidence" value="ECO:0007669"/>
    <property type="project" value="UniProtKB-KW"/>
</dbReference>
<keyword evidence="4 6" id="KW-1133">Transmembrane helix</keyword>
<proteinExistence type="inferred from homology"/>
<evidence type="ECO:0000256" key="4">
    <source>
        <dbReference type="ARBA" id="ARBA00022989"/>
    </source>
</evidence>
<dbReference type="InterPro" id="IPR007267">
    <property type="entry name" value="GtrA_DPMS_TM"/>
</dbReference>
<keyword evidence="5 6" id="KW-0472">Membrane</keyword>
<evidence type="ECO:0000256" key="3">
    <source>
        <dbReference type="ARBA" id="ARBA00022692"/>
    </source>
</evidence>
<evidence type="ECO:0000313" key="9">
    <source>
        <dbReference type="Proteomes" id="UP000616201"/>
    </source>
</evidence>
<sequence length="131" mass="15223">MRFFNSKFLKFAFTGSLGFIIDFGLTWVLIEKFSVGYYLANFSGFTTAVTSNYCINKYWTFNQSSLPSIRQFSIFLIISSIGLFLNFAIIMFLNNNAGLDFYFSKISATILVVMWNFIANKHITFKVHRFF</sequence>
<comment type="subcellular location">
    <subcellularLocation>
        <location evidence="1">Membrane</location>
        <topology evidence="1">Multi-pass membrane protein</topology>
    </subcellularLocation>
</comment>
<name>A0A928UZ86_9SPHI</name>
<keyword evidence="8" id="KW-0808">Transferase</keyword>
<evidence type="ECO:0000259" key="7">
    <source>
        <dbReference type="Pfam" id="PF04138"/>
    </source>
</evidence>
<protein>
    <submittedName>
        <fullName evidence="8">Glycosyl transferase family 2</fullName>
    </submittedName>
</protein>
<organism evidence="8 9">
    <name type="scientific">Sphingobacterium hungaricum</name>
    <dbReference type="NCBI Taxonomy" id="2082723"/>
    <lineage>
        <taxon>Bacteria</taxon>
        <taxon>Pseudomonadati</taxon>
        <taxon>Bacteroidota</taxon>
        <taxon>Sphingobacteriia</taxon>
        <taxon>Sphingobacteriales</taxon>
        <taxon>Sphingobacteriaceae</taxon>
        <taxon>Sphingobacterium</taxon>
    </lineage>
</organism>
<keyword evidence="9" id="KW-1185">Reference proteome</keyword>
<accession>A0A928UZ86</accession>
<dbReference type="GO" id="GO:0000271">
    <property type="term" value="P:polysaccharide biosynthetic process"/>
    <property type="evidence" value="ECO:0007669"/>
    <property type="project" value="InterPro"/>
</dbReference>
<evidence type="ECO:0000313" key="8">
    <source>
        <dbReference type="EMBL" id="MBE8714798.1"/>
    </source>
</evidence>
<dbReference type="InterPro" id="IPR051401">
    <property type="entry name" value="GtrA_CellWall_Glycosyl"/>
</dbReference>
<evidence type="ECO:0000256" key="5">
    <source>
        <dbReference type="ARBA" id="ARBA00023136"/>
    </source>
</evidence>
<dbReference type="Proteomes" id="UP000616201">
    <property type="component" value="Unassembled WGS sequence"/>
</dbReference>
<feature type="transmembrane region" description="Helical" evidence="6">
    <location>
        <begin position="36"/>
        <end position="54"/>
    </location>
</feature>
<feature type="domain" description="GtrA/DPMS transmembrane" evidence="7">
    <location>
        <begin position="10"/>
        <end position="125"/>
    </location>
</feature>
<evidence type="ECO:0000256" key="6">
    <source>
        <dbReference type="SAM" id="Phobius"/>
    </source>
</evidence>
<dbReference type="RefSeq" id="WP_196936660.1">
    <property type="nucleotide sequence ID" value="NZ_MU158698.1"/>
</dbReference>